<evidence type="ECO:0000313" key="5">
    <source>
        <dbReference type="Proteomes" id="UP000002358"/>
    </source>
</evidence>
<name>A0A7M7G4Q1_NASVI</name>
<dbReference type="Proteomes" id="UP000002358">
    <property type="component" value="Chromosome 2"/>
</dbReference>
<dbReference type="InterPro" id="IPR051468">
    <property type="entry name" value="Fungal_SecMetab_SDRs"/>
</dbReference>
<organism evidence="4 5">
    <name type="scientific">Nasonia vitripennis</name>
    <name type="common">Parasitic wasp</name>
    <dbReference type="NCBI Taxonomy" id="7425"/>
    <lineage>
        <taxon>Eukaryota</taxon>
        <taxon>Metazoa</taxon>
        <taxon>Ecdysozoa</taxon>
        <taxon>Arthropoda</taxon>
        <taxon>Hexapoda</taxon>
        <taxon>Insecta</taxon>
        <taxon>Pterygota</taxon>
        <taxon>Neoptera</taxon>
        <taxon>Endopterygota</taxon>
        <taxon>Hymenoptera</taxon>
        <taxon>Apocrita</taxon>
        <taxon>Proctotrupomorpha</taxon>
        <taxon>Chalcidoidea</taxon>
        <taxon>Pteromalidae</taxon>
        <taxon>Pteromalinae</taxon>
        <taxon>Nasonia</taxon>
    </lineage>
</organism>
<evidence type="ECO:0000256" key="3">
    <source>
        <dbReference type="RuleBase" id="RU000363"/>
    </source>
</evidence>
<dbReference type="InterPro" id="IPR002347">
    <property type="entry name" value="SDR_fam"/>
</dbReference>
<accession>A0A7M7G4Q1</accession>
<dbReference type="GO" id="GO:0005737">
    <property type="term" value="C:cytoplasm"/>
    <property type="evidence" value="ECO:0007669"/>
    <property type="project" value="TreeGrafter"/>
</dbReference>
<dbReference type="PANTHER" id="PTHR43544">
    <property type="entry name" value="SHORT-CHAIN DEHYDROGENASE/REDUCTASE"/>
    <property type="match status" value="1"/>
</dbReference>
<dbReference type="CDD" id="cd05325">
    <property type="entry name" value="carb_red_sniffer_like_SDR_c"/>
    <property type="match status" value="1"/>
</dbReference>
<evidence type="ECO:0000313" key="4">
    <source>
        <dbReference type="EnsemblMetazoa" id="XP_001603267"/>
    </source>
</evidence>
<dbReference type="GeneID" id="100119504"/>
<dbReference type="CTD" id="31761"/>
<keyword evidence="2" id="KW-0560">Oxidoreductase</keyword>
<proteinExistence type="inferred from homology"/>
<dbReference type="InParanoid" id="A0A7M7G4Q1"/>
<dbReference type="GO" id="GO:0004090">
    <property type="term" value="F:carbonyl reductase (NADPH) activity"/>
    <property type="evidence" value="ECO:0007669"/>
    <property type="project" value="TreeGrafter"/>
</dbReference>
<dbReference type="InterPro" id="IPR036291">
    <property type="entry name" value="NAD(P)-bd_dom_sf"/>
</dbReference>
<dbReference type="RefSeq" id="XP_001603267.2">
    <property type="nucleotide sequence ID" value="XM_001603217.5"/>
</dbReference>
<sequence length="248" mass="26850">MRSILITGCNRGLGLGLVKNLAKSSNPPEVIFATCRDAKKAAELTDLANETKNIHIIEEDLNNTSQYPSIVKQVQDKVGDSGLTVLFNNAGTSTKFARLPLVKEKQLIESFRINTIVPILLAKAFLPLLKKASIANSNNEGMSIFRAAIINMSSILGSIEDNDTGGFYPYRCSKAAVNAATKSMSLDLKKDNILVVSLHPGWVKTAMGGPNAPTDVDTCIKNILTTLKSLSEKHTGAFLQYDGKTIPW</sequence>
<evidence type="ECO:0000256" key="1">
    <source>
        <dbReference type="ARBA" id="ARBA00022857"/>
    </source>
</evidence>
<dbReference type="OrthoDB" id="5296at2759"/>
<evidence type="ECO:0000256" key="2">
    <source>
        <dbReference type="ARBA" id="ARBA00023002"/>
    </source>
</evidence>
<reference evidence="4" key="1">
    <citation type="submission" date="2021-01" db="UniProtKB">
        <authorList>
            <consortium name="EnsemblMetazoa"/>
        </authorList>
    </citation>
    <scope>IDENTIFICATION</scope>
</reference>
<dbReference type="PRINTS" id="PR00081">
    <property type="entry name" value="GDHRDH"/>
</dbReference>
<dbReference type="Gene3D" id="3.40.50.720">
    <property type="entry name" value="NAD(P)-binding Rossmann-like Domain"/>
    <property type="match status" value="1"/>
</dbReference>
<dbReference type="PANTHER" id="PTHR43544:SF7">
    <property type="entry name" value="NADB-LER2"/>
    <property type="match status" value="1"/>
</dbReference>
<keyword evidence="1" id="KW-0521">NADP</keyword>
<dbReference type="PRINTS" id="PR00080">
    <property type="entry name" value="SDRFAMILY"/>
</dbReference>
<dbReference type="SUPFAM" id="SSF51735">
    <property type="entry name" value="NAD(P)-binding Rossmann-fold domains"/>
    <property type="match status" value="1"/>
</dbReference>
<evidence type="ECO:0008006" key="6">
    <source>
        <dbReference type="Google" id="ProtNLM"/>
    </source>
</evidence>
<comment type="similarity">
    <text evidence="3">Belongs to the short-chain dehydrogenases/reductases (SDR) family.</text>
</comment>
<dbReference type="SMR" id="A0A7M7G4Q1"/>
<keyword evidence="5" id="KW-1185">Reference proteome</keyword>
<dbReference type="KEGG" id="nvi:100119504"/>
<dbReference type="AlphaFoldDB" id="A0A7M7G4Q1"/>
<dbReference type="EnsemblMetazoa" id="XM_001603217">
    <property type="protein sequence ID" value="XP_001603267"/>
    <property type="gene ID" value="LOC100119504"/>
</dbReference>
<dbReference type="Pfam" id="PF00106">
    <property type="entry name" value="adh_short"/>
    <property type="match status" value="1"/>
</dbReference>
<dbReference type="FunCoup" id="A0A7M7G4Q1">
    <property type="interactions" value="49"/>
</dbReference>
<protein>
    <recommendedName>
        <fullName evidence="6">C-factor</fullName>
    </recommendedName>
</protein>